<gene>
    <name evidence="5" type="ORF">BC6307_15135</name>
</gene>
<dbReference type="NCBIfam" id="NF041000">
    <property type="entry name" value="ATPase_ComGA"/>
    <property type="match status" value="1"/>
</dbReference>
<proteinExistence type="inferred from homology"/>
<evidence type="ECO:0000313" key="6">
    <source>
        <dbReference type="Proteomes" id="UP000215224"/>
    </source>
</evidence>
<dbReference type="STRING" id="1314751.GCA_001591425_03868"/>
<protein>
    <submittedName>
        <fullName evidence="5">Competence protein ComG</fullName>
    </submittedName>
</protein>
<keyword evidence="3" id="KW-0067">ATP-binding</keyword>
<evidence type="ECO:0000256" key="2">
    <source>
        <dbReference type="ARBA" id="ARBA00022741"/>
    </source>
</evidence>
<evidence type="ECO:0000256" key="3">
    <source>
        <dbReference type="ARBA" id="ARBA00022840"/>
    </source>
</evidence>
<dbReference type="PANTHER" id="PTHR30258:SF2">
    <property type="entry name" value="COMG OPERON PROTEIN 1"/>
    <property type="match status" value="1"/>
</dbReference>
<organism evidence="5 6">
    <name type="scientific">Sutcliffiella cohnii</name>
    <dbReference type="NCBI Taxonomy" id="33932"/>
    <lineage>
        <taxon>Bacteria</taxon>
        <taxon>Bacillati</taxon>
        <taxon>Bacillota</taxon>
        <taxon>Bacilli</taxon>
        <taxon>Bacillales</taxon>
        <taxon>Bacillaceae</taxon>
        <taxon>Sutcliffiella</taxon>
    </lineage>
</organism>
<name>A0A223KST7_9BACI</name>
<dbReference type="PROSITE" id="PS00662">
    <property type="entry name" value="T2SP_E"/>
    <property type="match status" value="1"/>
</dbReference>
<comment type="similarity">
    <text evidence="1">Belongs to the GSP E family.</text>
</comment>
<evidence type="ECO:0000313" key="5">
    <source>
        <dbReference type="EMBL" id="AST92529.1"/>
    </source>
</evidence>
<dbReference type="Gene3D" id="3.40.50.300">
    <property type="entry name" value="P-loop containing nucleotide triphosphate hydrolases"/>
    <property type="match status" value="1"/>
</dbReference>
<dbReference type="GO" id="GO:0016887">
    <property type="term" value="F:ATP hydrolysis activity"/>
    <property type="evidence" value="ECO:0007669"/>
    <property type="project" value="TreeGrafter"/>
</dbReference>
<sequence length="361" mass="41258">MKKEGEKLNIETISEALILEALQLEVSDIHITPYEKHATISFRMDHYLYDQKKITLPLYERLLSHFKFQASMDIGERRKPQNGSMKLLLKKQTVHLRLSTLPTIYTNESLVIRLLPNQSVFPLKYLSLFPSTTTKLLTWMKHSHGLILFTGPTGCGKTTTLYSLIDASKKMLKRNIITLEDPVERRSDVVLQVQVNEKAGITYSTGLKAILRHDPDVIMVGEIRDEETARIAIRAALTGHLVISTLHSKNTKGAIYRLLEFGVPFHELEQTLIAVSAQRLVEIKCPYCEQTCSPYCRKYRKHRLASVYELLYGKELKEVFKEVKGSASSPKFHTISDCIHKGIVYGYLHPFEIQKWGETVG</sequence>
<reference evidence="5 6" key="1">
    <citation type="submission" date="2016-12" db="EMBL/GenBank/DDBJ databases">
        <title>The whole genome sequencing and assembly of Bacillus cohnii DSM 6307T strain.</title>
        <authorList>
            <person name="Lee Y.-J."/>
            <person name="Yi H."/>
            <person name="Bahn Y.-S."/>
            <person name="Kim J.F."/>
            <person name="Lee D.-W."/>
        </authorList>
    </citation>
    <scope>NUCLEOTIDE SEQUENCE [LARGE SCALE GENOMIC DNA]</scope>
    <source>
        <strain evidence="5 6">DSM 6307</strain>
    </source>
</reference>
<keyword evidence="2" id="KW-0547">Nucleotide-binding</keyword>
<dbReference type="SUPFAM" id="SSF52540">
    <property type="entry name" value="P-loop containing nucleoside triphosphate hydrolases"/>
    <property type="match status" value="1"/>
</dbReference>
<dbReference type="InterPro" id="IPR003593">
    <property type="entry name" value="AAA+_ATPase"/>
</dbReference>
<dbReference type="Proteomes" id="UP000215224">
    <property type="component" value="Chromosome"/>
</dbReference>
<dbReference type="EMBL" id="CP018866">
    <property type="protein sequence ID" value="AST92529.1"/>
    <property type="molecule type" value="Genomic_DNA"/>
</dbReference>
<dbReference type="InterPro" id="IPR027417">
    <property type="entry name" value="P-loop_NTPase"/>
</dbReference>
<keyword evidence="6" id="KW-1185">Reference proteome</keyword>
<accession>A0A223KST7</accession>
<dbReference type="KEGG" id="bcoh:BC6307_15135"/>
<dbReference type="GO" id="GO:0005524">
    <property type="term" value="F:ATP binding"/>
    <property type="evidence" value="ECO:0007669"/>
    <property type="project" value="UniProtKB-KW"/>
</dbReference>
<dbReference type="GO" id="GO:0005886">
    <property type="term" value="C:plasma membrane"/>
    <property type="evidence" value="ECO:0007669"/>
    <property type="project" value="TreeGrafter"/>
</dbReference>
<dbReference type="AlphaFoldDB" id="A0A223KST7"/>
<dbReference type="SMART" id="SM00382">
    <property type="entry name" value="AAA"/>
    <property type="match status" value="1"/>
</dbReference>
<evidence type="ECO:0000259" key="4">
    <source>
        <dbReference type="PROSITE" id="PS00662"/>
    </source>
</evidence>
<dbReference type="PANTHER" id="PTHR30258">
    <property type="entry name" value="TYPE II SECRETION SYSTEM PROTEIN GSPE-RELATED"/>
    <property type="match status" value="1"/>
</dbReference>
<dbReference type="CDD" id="cd01129">
    <property type="entry name" value="PulE-GspE-like"/>
    <property type="match status" value="1"/>
</dbReference>
<dbReference type="InterPro" id="IPR047667">
    <property type="entry name" value="ATPase_ComGA"/>
</dbReference>
<evidence type="ECO:0000256" key="1">
    <source>
        <dbReference type="ARBA" id="ARBA00006611"/>
    </source>
</evidence>
<dbReference type="InterPro" id="IPR001482">
    <property type="entry name" value="T2SS/T4SS_dom"/>
</dbReference>
<feature type="domain" description="Bacterial type II secretion system protein E" evidence="4">
    <location>
        <begin position="211"/>
        <end position="225"/>
    </location>
</feature>
<dbReference type="Gene3D" id="3.30.450.90">
    <property type="match status" value="1"/>
</dbReference>
<dbReference type="Pfam" id="PF00437">
    <property type="entry name" value="T2SSE"/>
    <property type="match status" value="1"/>
</dbReference>